<evidence type="ECO:0000256" key="1">
    <source>
        <dbReference type="ARBA" id="ARBA00010641"/>
    </source>
</evidence>
<name>A0AB38XQZ9_9ACTO</name>
<dbReference type="AlphaFoldDB" id="A0AB38XQZ9"/>
<dbReference type="PANTHER" id="PTHR43133:SF59">
    <property type="entry name" value="ECF RNA POLYMERASE SIGMA FACTOR SIGR"/>
    <property type="match status" value="1"/>
</dbReference>
<evidence type="ECO:0000259" key="7">
    <source>
        <dbReference type="Pfam" id="PF04542"/>
    </source>
</evidence>
<comment type="similarity">
    <text evidence="1 6">Belongs to the sigma-70 factor family. ECF subfamily.</text>
</comment>
<dbReference type="NCBIfam" id="TIGR02937">
    <property type="entry name" value="sigma70-ECF"/>
    <property type="match status" value="1"/>
</dbReference>
<feature type="domain" description="RNA polymerase sigma-70 region 2" evidence="7">
    <location>
        <begin position="27"/>
        <end position="91"/>
    </location>
</feature>
<proteinExistence type="inferred from homology"/>
<dbReference type="GO" id="GO:0006950">
    <property type="term" value="P:response to stress"/>
    <property type="evidence" value="ECO:0007669"/>
    <property type="project" value="UniProtKB-ARBA"/>
</dbReference>
<keyword evidence="5 6" id="KW-0804">Transcription</keyword>
<evidence type="ECO:0000256" key="6">
    <source>
        <dbReference type="RuleBase" id="RU000716"/>
    </source>
</evidence>
<dbReference type="RefSeq" id="WP_004806062.1">
    <property type="nucleotide sequence ID" value="NZ_CP116394.1"/>
</dbReference>
<dbReference type="InterPro" id="IPR007627">
    <property type="entry name" value="RNA_pol_sigma70_r2"/>
</dbReference>
<evidence type="ECO:0000313" key="10">
    <source>
        <dbReference type="Proteomes" id="UP001211044"/>
    </source>
</evidence>
<feature type="domain" description="RNA polymerase sigma factor 70 region 4 type 2" evidence="8">
    <location>
        <begin position="132"/>
        <end position="182"/>
    </location>
</feature>
<evidence type="ECO:0000259" key="8">
    <source>
        <dbReference type="Pfam" id="PF08281"/>
    </source>
</evidence>
<dbReference type="CDD" id="cd06171">
    <property type="entry name" value="Sigma70_r4"/>
    <property type="match status" value="1"/>
</dbReference>
<dbReference type="Gene3D" id="1.10.1740.10">
    <property type="match status" value="1"/>
</dbReference>
<dbReference type="InterPro" id="IPR039425">
    <property type="entry name" value="RNA_pol_sigma-70-like"/>
</dbReference>
<dbReference type="PANTHER" id="PTHR43133">
    <property type="entry name" value="RNA POLYMERASE ECF-TYPE SIGMA FACTO"/>
    <property type="match status" value="1"/>
</dbReference>
<dbReference type="InterPro" id="IPR013324">
    <property type="entry name" value="RNA_pol_sigma_r3/r4-like"/>
</dbReference>
<organism evidence="9 10">
    <name type="scientific">Winkia neuii subsp. anitrata</name>
    <dbReference type="NCBI Taxonomy" id="29318"/>
    <lineage>
        <taxon>Bacteria</taxon>
        <taxon>Bacillati</taxon>
        <taxon>Actinomycetota</taxon>
        <taxon>Actinomycetes</taxon>
        <taxon>Actinomycetales</taxon>
        <taxon>Actinomycetaceae</taxon>
        <taxon>Winkia</taxon>
    </lineage>
</organism>
<dbReference type="GO" id="GO:0003677">
    <property type="term" value="F:DNA binding"/>
    <property type="evidence" value="ECO:0007669"/>
    <property type="project" value="UniProtKB-KW"/>
</dbReference>
<dbReference type="PROSITE" id="PS01063">
    <property type="entry name" value="SIGMA70_ECF"/>
    <property type="match status" value="1"/>
</dbReference>
<dbReference type="KEGG" id="wne:PIG85_03765"/>
<dbReference type="InterPro" id="IPR014284">
    <property type="entry name" value="RNA_pol_sigma-70_dom"/>
</dbReference>
<sequence>MTQTTKRAPAESVAERRQRFEQDALPHLDELYRGALRFTRNPADAEDLVQDAMVKAYAAFDQYKPGTNLRAWLFRILRNTYINKYRKEQRRPPTADAGELQDWQLAKAASHDSVGLLSAEVEALAALPEGTVREALMELPEDYRIAVFLADVEGFSYKEIAQIMDTPTGTVMSRLHRGRSRLRKALANYVAEGEES</sequence>
<dbReference type="SUPFAM" id="SSF88659">
    <property type="entry name" value="Sigma3 and sigma4 domains of RNA polymerase sigma factors"/>
    <property type="match status" value="1"/>
</dbReference>
<dbReference type="Proteomes" id="UP001211044">
    <property type="component" value="Chromosome"/>
</dbReference>
<dbReference type="SUPFAM" id="SSF88946">
    <property type="entry name" value="Sigma2 domain of RNA polymerase sigma factors"/>
    <property type="match status" value="1"/>
</dbReference>
<reference evidence="9" key="1">
    <citation type="submission" date="2023-01" db="EMBL/GenBank/DDBJ databases">
        <title>Comparative Genomic Analysis of the Clinically-Derived Winkia Strain NY0527 Provides Evidence into the Taxonomic Reassignment of Winkia neuii and Characterizes Their Virulence Traits.</title>
        <authorList>
            <person name="Cai X."/>
            <person name="Peng Y."/>
            <person name="Li M."/>
            <person name="Qiu Y."/>
            <person name="Wang Y."/>
            <person name="Xu L."/>
            <person name="Hou Q."/>
        </authorList>
    </citation>
    <scope>NUCLEOTIDE SEQUENCE</scope>
    <source>
        <strain evidence="9">NY0527</strain>
    </source>
</reference>
<dbReference type="InterPro" id="IPR013325">
    <property type="entry name" value="RNA_pol_sigma_r2"/>
</dbReference>
<keyword evidence="2 6" id="KW-0805">Transcription regulation</keyword>
<evidence type="ECO:0000256" key="4">
    <source>
        <dbReference type="ARBA" id="ARBA00023125"/>
    </source>
</evidence>
<keyword evidence="3 6" id="KW-0731">Sigma factor</keyword>
<evidence type="ECO:0000256" key="3">
    <source>
        <dbReference type="ARBA" id="ARBA00023082"/>
    </source>
</evidence>
<evidence type="ECO:0000256" key="5">
    <source>
        <dbReference type="ARBA" id="ARBA00023163"/>
    </source>
</evidence>
<protein>
    <recommendedName>
        <fullName evidence="6">RNA polymerase sigma factor</fullName>
    </recommendedName>
</protein>
<dbReference type="Pfam" id="PF08281">
    <property type="entry name" value="Sigma70_r4_2"/>
    <property type="match status" value="1"/>
</dbReference>
<dbReference type="InterPro" id="IPR036388">
    <property type="entry name" value="WH-like_DNA-bd_sf"/>
</dbReference>
<dbReference type="GO" id="GO:0006352">
    <property type="term" value="P:DNA-templated transcription initiation"/>
    <property type="evidence" value="ECO:0007669"/>
    <property type="project" value="InterPro"/>
</dbReference>
<dbReference type="InterPro" id="IPR000838">
    <property type="entry name" value="RNA_pol_sigma70_ECF_CS"/>
</dbReference>
<accession>A0AB38XQZ9</accession>
<dbReference type="FunFam" id="1.10.10.10:FF:000068">
    <property type="entry name" value="RNA polymerase sigma factor"/>
    <property type="match status" value="1"/>
</dbReference>
<dbReference type="GO" id="GO:0016987">
    <property type="term" value="F:sigma factor activity"/>
    <property type="evidence" value="ECO:0007669"/>
    <property type="project" value="UniProtKB-KW"/>
</dbReference>
<dbReference type="Gene3D" id="1.10.10.10">
    <property type="entry name" value="Winged helix-like DNA-binding domain superfamily/Winged helix DNA-binding domain"/>
    <property type="match status" value="1"/>
</dbReference>
<dbReference type="InterPro" id="IPR014293">
    <property type="entry name" value="RNA_pol_sigma70_actinobac"/>
</dbReference>
<dbReference type="Pfam" id="PF04542">
    <property type="entry name" value="Sigma70_r2"/>
    <property type="match status" value="1"/>
</dbReference>
<keyword evidence="4 6" id="KW-0238">DNA-binding</keyword>
<dbReference type="EMBL" id="CP116394">
    <property type="protein sequence ID" value="WCE46773.1"/>
    <property type="molecule type" value="Genomic_DNA"/>
</dbReference>
<gene>
    <name evidence="9" type="ORF">PIG85_03765</name>
</gene>
<dbReference type="InterPro" id="IPR013249">
    <property type="entry name" value="RNA_pol_sigma70_r4_t2"/>
</dbReference>
<dbReference type="NCBIfam" id="TIGR02947">
    <property type="entry name" value="SigH_actino"/>
    <property type="match status" value="1"/>
</dbReference>
<evidence type="ECO:0000256" key="2">
    <source>
        <dbReference type="ARBA" id="ARBA00023015"/>
    </source>
</evidence>
<evidence type="ECO:0000313" key="9">
    <source>
        <dbReference type="EMBL" id="WCE46773.1"/>
    </source>
</evidence>